<protein>
    <submittedName>
        <fullName evidence="1">Pf11041 family protein</fullName>
    </submittedName>
</protein>
<proteinExistence type="predicted"/>
<dbReference type="Proteomes" id="UP000693898">
    <property type="component" value="Segment"/>
</dbReference>
<dbReference type="GeneID" id="80832376"/>
<keyword evidence="2" id="KW-1185">Reference proteome</keyword>
<dbReference type="EMBL" id="MZ336020">
    <property type="protein sequence ID" value="QWY14039.1"/>
    <property type="molecule type" value="Genomic_DNA"/>
</dbReference>
<evidence type="ECO:0000313" key="1">
    <source>
        <dbReference type="EMBL" id="QWY14039.1"/>
    </source>
</evidence>
<organism evidence="1 2">
    <name type="scientific">Aeromonas phage pAh6.2TG</name>
    <dbReference type="NCBI Taxonomy" id="2849625"/>
    <lineage>
        <taxon>Viruses</taxon>
        <taxon>Duplodnaviria</taxon>
        <taxon>Heunggongvirae</taxon>
        <taxon>Uroviricota</taxon>
        <taxon>Caudoviricetes</taxon>
        <taxon>Chaseviridae</taxon>
        <taxon>Nefertitivirinae</taxon>
        <taxon>Phayathaivirus</taxon>
        <taxon>Phayathaivirus pAh62TG</taxon>
    </lineage>
</organism>
<accession>A0A8F3C935</accession>
<reference evidence="1" key="1">
    <citation type="submission" date="2021-06" db="EMBL/GenBank/DDBJ databases">
        <authorList>
            <person name="Le T.D."/>
        </authorList>
    </citation>
    <scope>NUCLEOTIDE SEQUENCE</scope>
</reference>
<dbReference type="KEGG" id="vg:80832376"/>
<dbReference type="Pfam" id="PF11041">
    <property type="entry name" value="Phage_Wedge1"/>
    <property type="match status" value="1"/>
</dbReference>
<name>A0A8F3C935_9CAUD</name>
<dbReference type="RefSeq" id="YP_010845224.1">
    <property type="nucleotide sequence ID" value="NC_079187.1"/>
</dbReference>
<sequence>MIGAPSERLMDLLLIQYRNSPNFIKYLECYAEEMDEIYHVLTEMIECRYYDKATGERLDVIASIVGANRVLEGVVIAGNFGYLQVAESLGMGRRDDPALGGPLRSIKEDGVEDVVLTDARLKNWIDARIIKNKTACNTEDTIAFFKLLLDDPELKVKVMNPKPATAVIELGRKLSINEAALIVSLAQHVKPVGVEFIVQDQRGVIETLPVGYAR</sequence>
<evidence type="ECO:0000313" key="2">
    <source>
        <dbReference type="Proteomes" id="UP000693898"/>
    </source>
</evidence>
<dbReference type="InterPro" id="IPR021283">
    <property type="entry name" value="Phage_Wedge1"/>
</dbReference>